<evidence type="ECO:0000313" key="2">
    <source>
        <dbReference type="Proteomes" id="UP001054945"/>
    </source>
</evidence>
<accession>A0AAV4N130</accession>
<reference evidence="1 2" key="1">
    <citation type="submission" date="2021-06" db="EMBL/GenBank/DDBJ databases">
        <title>Caerostris extrusa draft genome.</title>
        <authorList>
            <person name="Kono N."/>
            <person name="Arakawa K."/>
        </authorList>
    </citation>
    <scope>NUCLEOTIDE SEQUENCE [LARGE SCALE GENOMIC DNA]</scope>
</reference>
<evidence type="ECO:0000313" key="1">
    <source>
        <dbReference type="EMBL" id="GIX77899.1"/>
    </source>
</evidence>
<proteinExistence type="predicted"/>
<dbReference type="EMBL" id="BPLR01002800">
    <property type="protein sequence ID" value="GIX77899.1"/>
    <property type="molecule type" value="Genomic_DNA"/>
</dbReference>
<dbReference type="Proteomes" id="UP001054945">
    <property type="component" value="Unassembled WGS sequence"/>
</dbReference>
<comment type="caution">
    <text evidence="1">The sequence shown here is derived from an EMBL/GenBank/DDBJ whole genome shotgun (WGS) entry which is preliminary data.</text>
</comment>
<protein>
    <submittedName>
        <fullName evidence="1">Uncharacterized protein</fullName>
    </submittedName>
</protein>
<sequence length="84" mass="9499">MEGAFLSLFHNRNLHFVSLFFGHLHQSVPHSGREENPLDNAEINMTIADHSSLAGLIPEFWESSDQQSMEICRLRFSNIAVVSS</sequence>
<dbReference type="AlphaFoldDB" id="A0AAV4N130"/>
<organism evidence="1 2">
    <name type="scientific">Caerostris extrusa</name>
    <name type="common">Bark spider</name>
    <name type="synonym">Caerostris bankana</name>
    <dbReference type="NCBI Taxonomy" id="172846"/>
    <lineage>
        <taxon>Eukaryota</taxon>
        <taxon>Metazoa</taxon>
        <taxon>Ecdysozoa</taxon>
        <taxon>Arthropoda</taxon>
        <taxon>Chelicerata</taxon>
        <taxon>Arachnida</taxon>
        <taxon>Araneae</taxon>
        <taxon>Araneomorphae</taxon>
        <taxon>Entelegynae</taxon>
        <taxon>Araneoidea</taxon>
        <taxon>Araneidae</taxon>
        <taxon>Caerostris</taxon>
    </lineage>
</organism>
<gene>
    <name evidence="1" type="ORF">CEXT_265591</name>
</gene>
<name>A0AAV4N130_CAEEX</name>
<keyword evidence="2" id="KW-1185">Reference proteome</keyword>